<protein>
    <submittedName>
        <fullName evidence="1">Uncharacterized protein</fullName>
    </submittedName>
</protein>
<proteinExistence type="predicted"/>
<gene>
    <name evidence="1" type="ORF">AaE_011260</name>
</gene>
<comment type="caution">
    <text evidence="1">The sequence shown here is derived from an EMBL/GenBank/DDBJ whole genome shotgun (WGS) entry which is preliminary data.</text>
</comment>
<evidence type="ECO:0000313" key="2">
    <source>
        <dbReference type="Proteomes" id="UP000469452"/>
    </source>
</evidence>
<organism evidence="1 2">
    <name type="scientific">Aphanomyces astaci</name>
    <name type="common">Crayfish plague agent</name>
    <dbReference type="NCBI Taxonomy" id="112090"/>
    <lineage>
        <taxon>Eukaryota</taxon>
        <taxon>Sar</taxon>
        <taxon>Stramenopiles</taxon>
        <taxon>Oomycota</taxon>
        <taxon>Saprolegniomycetes</taxon>
        <taxon>Saprolegniales</taxon>
        <taxon>Verrucalvaceae</taxon>
        <taxon>Aphanomyces</taxon>
    </lineage>
</organism>
<evidence type="ECO:0000313" key="1">
    <source>
        <dbReference type="EMBL" id="KAF0715751.1"/>
    </source>
</evidence>
<name>A0A6A4ZYJ6_APHAT</name>
<dbReference type="AlphaFoldDB" id="A0A6A4ZYJ6"/>
<dbReference type="Proteomes" id="UP000469452">
    <property type="component" value="Unassembled WGS sequence"/>
</dbReference>
<accession>A0A6A4ZYJ6</accession>
<reference evidence="1 2" key="1">
    <citation type="submission" date="2019-06" db="EMBL/GenBank/DDBJ databases">
        <title>Genomics analysis of Aphanomyces spp. identifies a new class of oomycete effector associated with host adaptation.</title>
        <authorList>
            <person name="Gaulin E."/>
        </authorList>
    </citation>
    <scope>NUCLEOTIDE SEQUENCE [LARGE SCALE GENOMIC DNA]</scope>
    <source>
        <strain evidence="1 2">E</strain>
    </source>
</reference>
<feature type="non-terminal residue" evidence="1">
    <location>
        <position position="66"/>
    </location>
</feature>
<dbReference type="EMBL" id="VJMI01016974">
    <property type="protein sequence ID" value="KAF0715751.1"/>
    <property type="molecule type" value="Genomic_DNA"/>
</dbReference>
<sequence>MKEFVASCFVTPDLSRMIGSERKVPTKHRHRFVDPTAGRALYRLDVVRQVILAALNHQRAFGVELT</sequence>